<dbReference type="AlphaFoldDB" id="A0AAV9KW62"/>
<evidence type="ECO:0000313" key="1">
    <source>
        <dbReference type="EMBL" id="KAK4717685.1"/>
    </source>
</evidence>
<gene>
    <name evidence="1" type="ORF">R3W88_016023</name>
</gene>
<sequence length="159" mass="18324">MEKNDAHPHVIHNMVSSMHSLAFIHGAFHWVGISRNYIVVSFNISHEVYGEIPLPEQICLMNSVNIGISVMEGILCAYSNVYHQGNRAFKLWVMKDYSLKESWISVFTMVDSDIRIPMRKYRFATNDVLFWCLHLLCGDNAFRTRRGSFTLLARGIAQK</sequence>
<evidence type="ECO:0008006" key="3">
    <source>
        <dbReference type="Google" id="ProtNLM"/>
    </source>
</evidence>
<keyword evidence="2" id="KW-1185">Reference proteome</keyword>
<comment type="caution">
    <text evidence="1">The sequence shown here is derived from an EMBL/GenBank/DDBJ whole genome shotgun (WGS) entry which is preliminary data.</text>
</comment>
<dbReference type="Proteomes" id="UP001311915">
    <property type="component" value="Unassembled WGS sequence"/>
</dbReference>
<accession>A0AAV9KW62</accession>
<proteinExistence type="predicted"/>
<evidence type="ECO:0000313" key="2">
    <source>
        <dbReference type="Proteomes" id="UP001311915"/>
    </source>
</evidence>
<organism evidence="1 2">
    <name type="scientific">Solanum pinnatisectum</name>
    <name type="common">tansyleaf nightshade</name>
    <dbReference type="NCBI Taxonomy" id="50273"/>
    <lineage>
        <taxon>Eukaryota</taxon>
        <taxon>Viridiplantae</taxon>
        <taxon>Streptophyta</taxon>
        <taxon>Embryophyta</taxon>
        <taxon>Tracheophyta</taxon>
        <taxon>Spermatophyta</taxon>
        <taxon>Magnoliopsida</taxon>
        <taxon>eudicotyledons</taxon>
        <taxon>Gunneridae</taxon>
        <taxon>Pentapetalae</taxon>
        <taxon>asterids</taxon>
        <taxon>lamiids</taxon>
        <taxon>Solanales</taxon>
        <taxon>Solanaceae</taxon>
        <taxon>Solanoideae</taxon>
        <taxon>Solaneae</taxon>
        <taxon>Solanum</taxon>
    </lineage>
</organism>
<name>A0AAV9KW62_9SOLN</name>
<reference evidence="1 2" key="1">
    <citation type="submission" date="2023-10" db="EMBL/GenBank/DDBJ databases">
        <title>Genome-Wide Identification Analysis in wild type Solanum Pinnatisectum Reveals Some Genes Defensing Phytophthora Infestans.</title>
        <authorList>
            <person name="Sun C."/>
        </authorList>
    </citation>
    <scope>NUCLEOTIDE SEQUENCE [LARGE SCALE GENOMIC DNA]</scope>
    <source>
        <strain evidence="1">LQN</strain>
        <tissue evidence="1">Leaf</tissue>
    </source>
</reference>
<protein>
    <recommendedName>
        <fullName evidence="3">F-box associated domain-containing protein</fullName>
    </recommendedName>
</protein>
<dbReference type="EMBL" id="JAWPEI010000008">
    <property type="protein sequence ID" value="KAK4717685.1"/>
    <property type="molecule type" value="Genomic_DNA"/>
</dbReference>